<dbReference type="Pfam" id="PF12796">
    <property type="entry name" value="Ank_2"/>
    <property type="match status" value="1"/>
</dbReference>
<dbReference type="SMART" id="SM00248">
    <property type="entry name" value="ANK"/>
    <property type="match status" value="2"/>
</dbReference>
<feature type="non-terminal residue" evidence="4">
    <location>
        <position position="100"/>
    </location>
</feature>
<keyword evidence="2 3" id="KW-0040">ANK repeat</keyword>
<evidence type="ECO:0000313" key="4">
    <source>
        <dbReference type="EMBL" id="ORX41327.1"/>
    </source>
</evidence>
<dbReference type="AlphaFoldDB" id="A0A1Y1UUM3"/>
<dbReference type="PROSITE" id="PS50088">
    <property type="entry name" value="ANK_REPEAT"/>
    <property type="match status" value="1"/>
</dbReference>
<feature type="non-terminal residue" evidence="4">
    <location>
        <position position="1"/>
    </location>
</feature>
<proteinExistence type="predicted"/>
<feature type="repeat" description="ANK" evidence="3">
    <location>
        <begin position="51"/>
        <end position="83"/>
    </location>
</feature>
<evidence type="ECO:0000256" key="1">
    <source>
        <dbReference type="ARBA" id="ARBA00022737"/>
    </source>
</evidence>
<dbReference type="InterPro" id="IPR002110">
    <property type="entry name" value="Ankyrin_rpt"/>
</dbReference>
<dbReference type="PANTHER" id="PTHR24198:SF165">
    <property type="entry name" value="ANKYRIN REPEAT-CONTAINING PROTEIN-RELATED"/>
    <property type="match status" value="1"/>
</dbReference>
<dbReference type="SUPFAM" id="SSF48403">
    <property type="entry name" value="Ankyrin repeat"/>
    <property type="match status" value="1"/>
</dbReference>
<keyword evidence="5" id="KW-1185">Reference proteome</keyword>
<dbReference type="STRING" id="1754191.A0A1Y1UUM3"/>
<evidence type="ECO:0000313" key="5">
    <source>
        <dbReference type="Proteomes" id="UP000193719"/>
    </source>
</evidence>
<protein>
    <submittedName>
        <fullName evidence="4">Ankyrin</fullName>
    </submittedName>
</protein>
<dbReference type="Gene3D" id="1.25.40.20">
    <property type="entry name" value="Ankyrin repeat-containing domain"/>
    <property type="match status" value="1"/>
</dbReference>
<accession>A0A1Y1UUM3</accession>
<dbReference type="EMBL" id="MCFH01000092">
    <property type="protein sequence ID" value="ORX41327.1"/>
    <property type="molecule type" value="Genomic_DNA"/>
</dbReference>
<dbReference type="InterPro" id="IPR036770">
    <property type="entry name" value="Ankyrin_rpt-contain_sf"/>
</dbReference>
<name>A0A1Y1UUM3_9FUNG</name>
<gene>
    <name evidence="4" type="ORF">BCR36DRAFT_238841</name>
</gene>
<dbReference type="PANTHER" id="PTHR24198">
    <property type="entry name" value="ANKYRIN REPEAT AND PROTEIN KINASE DOMAIN-CONTAINING PROTEIN"/>
    <property type="match status" value="1"/>
</dbReference>
<evidence type="ECO:0000256" key="3">
    <source>
        <dbReference type="PROSITE-ProRule" id="PRU00023"/>
    </source>
</evidence>
<reference evidence="4 5" key="2">
    <citation type="submission" date="2016-08" db="EMBL/GenBank/DDBJ databases">
        <title>Pervasive Adenine N6-methylation of Active Genes in Fungi.</title>
        <authorList>
            <consortium name="DOE Joint Genome Institute"/>
            <person name="Mondo S.J."/>
            <person name="Dannebaum R.O."/>
            <person name="Kuo R.C."/>
            <person name="Labutti K."/>
            <person name="Haridas S."/>
            <person name="Kuo A."/>
            <person name="Salamov A."/>
            <person name="Ahrendt S.R."/>
            <person name="Lipzen A."/>
            <person name="Sullivan W."/>
            <person name="Andreopoulos W.B."/>
            <person name="Clum A."/>
            <person name="Lindquist E."/>
            <person name="Daum C."/>
            <person name="Ramamoorthy G.K."/>
            <person name="Gryganskyi A."/>
            <person name="Culley D."/>
            <person name="Magnuson J.K."/>
            <person name="James T.Y."/>
            <person name="O'Malley M.A."/>
            <person name="Stajich J.E."/>
            <person name="Spatafora J.W."/>
            <person name="Visel A."/>
            <person name="Grigoriev I.V."/>
        </authorList>
    </citation>
    <scope>NUCLEOTIDE SEQUENCE [LARGE SCALE GENOMIC DNA]</scope>
    <source>
        <strain evidence="5">finn</strain>
    </source>
</reference>
<keyword evidence="1" id="KW-0677">Repeat</keyword>
<dbReference type="PROSITE" id="PS50297">
    <property type="entry name" value="ANK_REP_REGION"/>
    <property type="match status" value="1"/>
</dbReference>
<dbReference type="Proteomes" id="UP000193719">
    <property type="component" value="Unassembled WGS sequence"/>
</dbReference>
<sequence length="100" mass="11497">IRYGKKYHQLDNFHILDVNGNTPLTLAYKLQYTSIFKYLLKYLDINDTDAQGKSLLFYALERNDVKVVKYLIQVGAAIDLEDSYGNSPLIYAIKQGSLFL</sequence>
<evidence type="ECO:0000256" key="2">
    <source>
        <dbReference type="ARBA" id="ARBA00023043"/>
    </source>
</evidence>
<reference evidence="4 5" key="1">
    <citation type="submission" date="2016-08" db="EMBL/GenBank/DDBJ databases">
        <title>Genomes of anaerobic fungi encode conserved fungal cellulosomes for biomass hydrolysis.</title>
        <authorList>
            <consortium name="DOE Joint Genome Institute"/>
            <person name="Haitjema C.H."/>
            <person name="Gilmore S.P."/>
            <person name="Henske J.K."/>
            <person name="Solomon K.V."/>
            <person name="De Groot R."/>
            <person name="Kuo A."/>
            <person name="Mondo S.J."/>
            <person name="Salamov A.A."/>
            <person name="Labutti K."/>
            <person name="Zhao Z."/>
            <person name="Chiniquy J."/>
            <person name="Barry K."/>
            <person name="Brewer H.M."/>
            <person name="Purvine S.O."/>
            <person name="Wright A.T."/>
            <person name="Boxma B."/>
            <person name="Van Alen T."/>
            <person name="Hackstein J.H."/>
            <person name="Baker S.E."/>
            <person name="Grigoriev I.V."/>
            <person name="O'Malley M.A."/>
        </authorList>
    </citation>
    <scope>NUCLEOTIDE SEQUENCE [LARGE SCALE GENOMIC DNA]</scope>
    <source>
        <strain evidence="5">finn</strain>
    </source>
</reference>
<comment type="caution">
    <text evidence="4">The sequence shown here is derived from an EMBL/GenBank/DDBJ whole genome shotgun (WGS) entry which is preliminary data.</text>
</comment>
<organism evidence="4 5">
    <name type="scientific">Piromyces finnis</name>
    <dbReference type="NCBI Taxonomy" id="1754191"/>
    <lineage>
        <taxon>Eukaryota</taxon>
        <taxon>Fungi</taxon>
        <taxon>Fungi incertae sedis</taxon>
        <taxon>Chytridiomycota</taxon>
        <taxon>Chytridiomycota incertae sedis</taxon>
        <taxon>Neocallimastigomycetes</taxon>
        <taxon>Neocallimastigales</taxon>
        <taxon>Neocallimastigaceae</taxon>
        <taxon>Piromyces</taxon>
    </lineage>
</organism>
<dbReference type="OrthoDB" id="2109838at2759"/>